<protein>
    <recommendedName>
        <fullName evidence="4">Cytochrome b561 domain-containing protein</fullName>
    </recommendedName>
</protein>
<evidence type="ECO:0000313" key="3">
    <source>
        <dbReference type="Proteomes" id="UP000177376"/>
    </source>
</evidence>
<dbReference type="AlphaFoldDB" id="A0A1G1YHR3"/>
<keyword evidence="1" id="KW-1133">Transmembrane helix</keyword>
<keyword evidence="1" id="KW-0812">Transmembrane</keyword>
<name>A0A1G1YHR3_9BACT</name>
<sequence length="72" mass="7907">MLNNFSYYPILGKPLIMYLGIATFLLFLATAGVGYGIFKGQLKISITWHFRLAKAAIALAIIHAALGILAYF</sequence>
<evidence type="ECO:0000313" key="2">
    <source>
        <dbReference type="EMBL" id="OGY51794.1"/>
    </source>
</evidence>
<feature type="transmembrane region" description="Helical" evidence="1">
    <location>
        <begin position="50"/>
        <end position="71"/>
    </location>
</feature>
<evidence type="ECO:0008006" key="4">
    <source>
        <dbReference type="Google" id="ProtNLM"/>
    </source>
</evidence>
<accession>A0A1G1YHR3</accession>
<feature type="transmembrane region" description="Helical" evidence="1">
    <location>
        <begin position="15"/>
        <end position="38"/>
    </location>
</feature>
<evidence type="ECO:0000256" key="1">
    <source>
        <dbReference type="SAM" id="Phobius"/>
    </source>
</evidence>
<reference evidence="2 3" key="1">
    <citation type="journal article" date="2016" name="Nat. Commun.">
        <title>Thousands of microbial genomes shed light on interconnected biogeochemical processes in an aquifer system.</title>
        <authorList>
            <person name="Anantharaman K."/>
            <person name="Brown C.T."/>
            <person name="Hug L.A."/>
            <person name="Sharon I."/>
            <person name="Castelle C.J."/>
            <person name="Probst A.J."/>
            <person name="Thomas B.C."/>
            <person name="Singh A."/>
            <person name="Wilkins M.J."/>
            <person name="Karaoz U."/>
            <person name="Brodie E.L."/>
            <person name="Williams K.H."/>
            <person name="Hubbard S.S."/>
            <person name="Banfield J.F."/>
        </authorList>
    </citation>
    <scope>NUCLEOTIDE SEQUENCE [LARGE SCALE GENOMIC DNA]</scope>
</reference>
<proteinExistence type="predicted"/>
<keyword evidence="1" id="KW-0472">Membrane</keyword>
<dbReference type="EMBL" id="MHIM01000031">
    <property type="protein sequence ID" value="OGY51794.1"/>
    <property type="molecule type" value="Genomic_DNA"/>
</dbReference>
<comment type="caution">
    <text evidence="2">The sequence shown here is derived from an EMBL/GenBank/DDBJ whole genome shotgun (WGS) entry which is preliminary data.</text>
</comment>
<organism evidence="2 3">
    <name type="scientific">Candidatus Buchananbacteria bacterium RIFCSPLOWO2_01_FULL_39_33</name>
    <dbReference type="NCBI Taxonomy" id="1797543"/>
    <lineage>
        <taxon>Bacteria</taxon>
        <taxon>Candidatus Buchananiibacteriota</taxon>
    </lineage>
</organism>
<gene>
    <name evidence="2" type="ORF">A3A02_04160</name>
</gene>
<dbReference type="Proteomes" id="UP000177376">
    <property type="component" value="Unassembled WGS sequence"/>
</dbReference>